<organism evidence="2 3">
    <name type="scientific">Ranatra chinensis</name>
    <dbReference type="NCBI Taxonomy" id="642074"/>
    <lineage>
        <taxon>Eukaryota</taxon>
        <taxon>Metazoa</taxon>
        <taxon>Ecdysozoa</taxon>
        <taxon>Arthropoda</taxon>
        <taxon>Hexapoda</taxon>
        <taxon>Insecta</taxon>
        <taxon>Pterygota</taxon>
        <taxon>Neoptera</taxon>
        <taxon>Paraneoptera</taxon>
        <taxon>Hemiptera</taxon>
        <taxon>Heteroptera</taxon>
        <taxon>Panheteroptera</taxon>
        <taxon>Nepomorpha</taxon>
        <taxon>Nepidae</taxon>
        <taxon>Ranatrinae</taxon>
        <taxon>Ranatra</taxon>
    </lineage>
</organism>
<dbReference type="Proteomes" id="UP001558652">
    <property type="component" value="Unassembled WGS sequence"/>
</dbReference>
<accession>A0ABD0YYP3</accession>
<comment type="caution">
    <text evidence="2">The sequence shown here is derived from an EMBL/GenBank/DDBJ whole genome shotgun (WGS) entry which is preliminary data.</text>
</comment>
<sequence length="100" mass="11068">MASKRQNMFYENKEQETTEIVIHGSTGVSPRANHGANVFLICEKGSRDGSRKRRPSTGQDENKEDLMDECTAALVLMRLSCSPHSPNSVAPGTHFQYPMG</sequence>
<gene>
    <name evidence="2" type="ORF">AAG570_000261</name>
</gene>
<dbReference type="AlphaFoldDB" id="A0ABD0YYP3"/>
<dbReference type="EMBL" id="JBFDAA010000001">
    <property type="protein sequence ID" value="KAL1140329.1"/>
    <property type="molecule type" value="Genomic_DNA"/>
</dbReference>
<proteinExistence type="predicted"/>
<keyword evidence="3" id="KW-1185">Reference proteome</keyword>
<name>A0ABD0YYP3_9HEMI</name>
<evidence type="ECO:0000313" key="2">
    <source>
        <dbReference type="EMBL" id="KAL1140329.1"/>
    </source>
</evidence>
<reference evidence="2 3" key="1">
    <citation type="submission" date="2024-07" db="EMBL/GenBank/DDBJ databases">
        <title>Chromosome-level genome assembly of the water stick insect Ranatra chinensis (Heteroptera: Nepidae).</title>
        <authorList>
            <person name="Liu X."/>
        </authorList>
    </citation>
    <scope>NUCLEOTIDE SEQUENCE [LARGE SCALE GENOMIC DNA]</scope>
    <source>
        <strain evidence="2">Cailab_2021Rc</strain>
        <tissue evidence="2">Muscle</tissue>
    </source>
</reference>
<evidence type="ECO:0000256" key="1">
    <source>
        <dbReference type="SAM" id="MobiDB-lite"/>
    </source>
</evidence>
<feature type="region of interest" description="Disordered" evidence="1">
    <location>
        <begin position="43"/>
        <end position="65"/>
    </location>
</feature>
<protein>
    <submittedName>
        <fullName evidence="2">Uncharacterized protein</fullName>
    </submittedName>
</protein>
<evidence type="ECO:0000313" key="3">
    <source>
        <dbReference type="Proteomes" id="UP001558652"/>
    </source>
</evidence>